<dbReference type="EMBL" id="UYRV01104594">
    <property type="protein sequence ID" value="VDN19745.1"/>
    <property type="molecule type" value="Genomic_DNA"/>
</dbReference>
<accession>A0A3P7LRP6</accession>
<evidence type="ECO:0000313" key="2">
    <source>
        <dbReference type="Proteomes" id="UP000271889"/>
    </source>
</evidence>
<proteinExistence type="predicted"/>
<sequence length="138" mass="15263">MNFRSRSIVVCEGGTAELSCPRGTVISIALANYGRYSARVCYENEDLDDVVPMTQCHNPKTMPTLRKRSVLALVLVSSALEQLDLSGQFTPQRAQFANQPLVQRVWIMNISPMTGQRVVCAGLVYVHFMCTSLGFDCA</sequence>
<evidence type="ECO:0008006" key="3">
    <source>
        <dbReference type="Google" id="ProtNLM"/>
    </source>
</evidence>
<evidence type="ECO:0000313" key="1">
    <source>
        <dbReference type="EMBL" id="VDN19745.1"/>
    </source>
</evidence>
<dbReference type="InterPro" id="IPR043159">
    <property type="entry name" value="Lectin_gal-bd_sf"/>
</dbReference>
<dbReference type="Proteomes" id="UP000271889">
    <property type="component" value="Unassembled WGS sequence"/>
</dbReference>
<gene>
    <name evidence="1" type="ORF">CGOC_LOCUS8647</name>
</gene>
<protein>
    <recommendedName>
        <fullName evidence="3">SUEL-type lectin domain-containing protein</fullName>
    </recommendedName>
</protein>
<dbReference type="Gene3D" id="2.60.120.740">
    <property type="match status" value="1"/>
</dbReference>
<organism evidence="1 2">
    <name type="scientific">Cylicostephanus goldi</name>
    <name type="common">Nematode worm</name>
    <dbReference type="NCBI Taxonomy" id="71465"/>
    <lineage>
        <taxon>Eukaryota</taxon>
        <taxon>Metazoa</taxon>
        <taxon>Ecdysozoa</taxon>
        <taxon>Nematoda</taxon>
        <taxon>Chromadorea</taxon>
        <taxon>Rhabditida</taxon>
        <taxon>Rhabditina</taxon>
        <taxon>Rhabditomorpha</taxon>
        <taxon>Strongyloidea</taxon>
        <taxon>Strongylidae</taxon>
        <taxon>Cylicostephanus</taxon>
    </lineage>
</organism>
<reference evidence="1 2" key="1">
    <citation type="submission" date="2018-11" db="EMBL/GenBank/DDBJ databases">
        <authorList>
            <consortium name="Pathogen Informatics"/>
        </authorList>
    </citation>
    <scope>NUCLEOTIDE SEQUENCE [LARGE SCALE GENOMIC DNA]</scope>
</reference>
<dbReference type="AlphaFoldDB" id="A0A3P7LRP6"/>
<name>A0A3P7LRP6_CYLGO</name>
<keyword evidence="2" id="KW-1185">Reference proteome</keyword>
<dbReference type="OrthoDB" id="1100386at2759"/>